<evidence type="ECO:0000313" key="3">
    <source>
        <dbReference type="Proteomes" id="UP000634136"/>
    </source>
</evidence>
<feature type="compositionally biased region" description="Polar residues" evidence="1">
    <location>
        <begin position="16"/>
        <end position="25"/>
    </location>
</feature>
<dbReference type="AlphaFoldDB" id="A0A834SM04"/>
<feature type="compositionally biased region" description="Basic residues" evidence="1">
    <location>
        <begin position="1"/>
        <end position="13"/>
    </location>
</feature>
<protein>
    <submittedName>
        <fullName evidence="2">Uncharacterized protein</fullName>
    </submittedName>
</protein>
<evidence type="ECO:0000256" key="1">
    <source>
        <dbReference type="SAM" id="MobiDB-lite"/>
    </source>
</evidence>
<feature type="region of interest" description="Disordered" evidence="1">
    <location>
        <begin position="1"/>
        <end position="25"/>
    </location>
</feature>
<name>A0A834SM04_9FABA</name>
<comment type="caution">
    <text evidence="2">The sequence shown here is derived from an EMBL/GenBank/DDBJ whole genome shotgun (WGS) entry which is preliminary data.</text>
</comment>
<sequence length="115" mass="12501">MGTRRQRLKRKHPQAQAVSSRSGRSSWFCISGFPSEAAMGRGREAEGVVMEIGGMAAAVAADPRDEVAALLLQVRGGTNQPWPRRRRLVAVEIKAAKRGPAGFVASERRGIVIRH</sequence>
<proteinExistence type="predicted"/>
<reference evidence="2" key="1">
    <citation type="submission" date="2020-09" db="EMBL/GenBank/DDBJ databases">
        <title>Genome-Enabled Discovery of Anthraquinone Biosynthesis in Senna tora.</title>
        <authorList>
            <person name="Kang S.-H."/>
            <person name="Pandey R.P."/>
            <person name="Lee C.-M."/>
            <person name="Sim J.-S."/>
            <person name="Jeong J.-T."/>
            <person name="Choi B.-S."/>
            <person name="Jung M."/>
            <person name="Ginzburg D."/>
            <person name="Zhao K."/>
            <person name="Won S.Y."/>
            <person name="Oh T.-J."/>
            <person name="Yu Y."/>
            <person name="Kim N.-H."/>
            <person name="Lee O.R."/>
            <person name="Lee T.-H."/>
            <person name="Bashyal P."/>
            <person name="Kim T.-S."/>
            <person name="Lee W.-H."/>
            <person name="Kawkins C."/>
            <person name="Kim C.-K."/>
            <person name="Kim J.S."/>
            <person name="Ahn B.O."/>
            <person name="Rhee S.Y."/>
            <person name="Sohng J.K."/>
        </authorList>
    </citation>
    <scope>NUCLEOTIDE SEQUENCE</scope>
    <source>
        <tissue evidence="2">Leaf</tissue>
    </source>
</reference>
<gene>
    <name evidence="2" type="ORF">G2W53_038645</name>
</gene>
<dbReference type="EMBL" id="JAAIUW010000012">
    <property type="protein sequence ID" value="KAF7806484.1"/>
    <property type="molecule type" value="Genomic_DNA"/>
</dbReference>
<evidence type="ECO:0000313" key="2">
    <source>
        <dbReference type="EMBL" id="KAF7806484.1"/>
    </source>
</evidence>
<keyword evidence="3" id="KW-1185">Reference proteome</keyword>
<organism evidence="2 3">
    <name type="scientific">Senna tora</name>
    <dbReference type="NCBI Taxonomy" id="362788"/>
    <lineage>
        <taxon>Eukaryota</taxon>
        <taxon>Viridiplantae</taxon>
        <taxon>Streptophyta</taxon>
        <taxon>Embryophyta</taxon>
        <taxon>Tracheophyta</taxon>
        <taxon>Spermatophyta</taxon>
        <taxon>Magnoliopsida</taxon>
        <taxon>eudicotyledons</taxon>
        <taxon>Gunneridae</taxon>
        <taxon>Pentapetalae</taxon>
        <taxon>rosids</taxon>
        <taxon>fabids</taxon>
        <taxon>Fabales</taxon>
        <taxon>Fabaceae</taxon>
        <taxon>Caesalpinioideae</taxon>
        <taxon>Cassia clade</taxon>
        <taxon>Senna</taxon>
    </lineage>
</organism>
<accession>A0A834SM04</accession>
<dbReference type="Proteomes" id="UP000634136">
    <property type="component" value="Unassembled WGS sequence"/>
</dbReference>